<comment type="catalytic activity">
    <reaction evidence="12">
        <text>2,5-diamino-6-hydroxy-4-(5-phosphoribosylamino)-pyrimidine + H2O + H(+) = 5-amino-6-(5-phospho-D-ribosylamino)uracil + NH4(+)</text>
        <dbReference type="Rhea" id="RHEA:21868"/>
        <dbReference type="ChEBI" id="CHEBI:15377"/>
        <dbReference type="ChEBI" id="CHEBI:15378"/>
        <dbReference type="ChEBI" id="CHEBI:28938"/>
        <dbReference type="ChEBI" id="CHEBI:58453"/>
        <dbReference type="ChEBI" id="CHEBI:58614"/>
        <dbReference type="EC" id="3.5.4.26"/>
    </reaction>
</comment>
<evidence type="ECO:0000256" key="5">
    <source>
        <dbReference type="ARBA" id="ARBA00007417"/>
    </source>
</evidence>
<keyword evidence="9 12" id="KW-0521">NADP</keyword>
<keyword evidence="10 12" id="KW-0560">Oxidoreductase</keyword>
<dbReference type="PANTHER" id="PTHR38011:SF7">
    <property type="entry name" value="2,5-DIAMINO-6-RIBOSYLAMINO-4(3H)-PYRIMIDINONE 5'-PHOSPHATE REDUCTASE"/>
    <property type="match status" value="1"/>
</dbReference>
<dbReference type="InterPro" id="IPR002125">
    <property type="entry name" value="CMP_dCMP_dom"/>
</dbReference>
<comment type="pathway">
    <text evidence="3 12">Cofactor biosynthesis; riboflavin biosynthesis; 5-amino-6-(D-ribitylamino)uracil from GTP: step 3/4.</text>
</comment>
<evidence type="ECO:0000256" key="6">
    <source>
        <dbReference type="ARBA" id="ARBA00022619"/>
    </source>
</evidence>
<keyword evidence="8 12" id="KW-0862">Zinc</keyword>
<dbReference type="EC" id="1.1.1.193" evidence="12"/>
<keyword evidence="7 12" id="KW-0479">Metal-binding</keyword>
<dbReference type="EMBL" id="JAQLOI010000001">
    <property type="protein sequence ID" value="MDB1124649.1"/>
    <property type="molecule type" value="Genomic_DNA"/>
</dbReference>
<keyword evidence="15" id="KW-1185">Reference proteome</keyword>
<sequence length="376" mass="40952">MKPSFTAFDYQMMARAIELAKKGLYTTAPNPNVGCVIVRDAKVVGEGFHYRAGEPHAEVFALREAQEKAQGATAYVTLEPCSHFGRTPPCAEALVKAKVGKVICAMQDPNPQVAGRGIKILQEAGIEVQVGLLESDSEALNPGFIKQMKTGMPFVQLKLAASLDGKTALKNGVSQWITSPEARKDVQSFRAKAGAVLSTSKTVIDDNASLNVRWNDLPSSIQNQYPKINLRQPKRAILDKNLVLTNNLKLFQSDGEIITISDSAIEASSTQSHISVSLDKEGQLCLDEVLEQLNKQQQINHIWVEAGATLAASFLKQNLVDELIIYLAPKLMGTDGRGLVNLLGLESMDQVIDLEIKDIRMVGSDIRVVATVKQES</sequence>
<comment type="function">
    <text evidence="1 12">Converts 2,5-diamino-6-(ribosylamino)-4(3h)-pyrimidinone 5'-phosphate into 5-amino-6-(ribosylamino)-2,4(1h,3h)-pyrimidinedione 5'-phosphate.</text>
</comment>
<comment type="pathway">
    <text evidence="2 12">Cofactor biosynthesis; riboflavin biosynthesis; 5-amino-6-(D-ribitylamino)uracil from GTP: step 2/4.</text>
</comment>
<dbReference type="InterPro" id="IPR016193">
    <property type="entry name" value="Cytidine_deaminase-like"/>
</dbReference>
<dbReference type="SUPFAM" id="SSF53927">
    <property type="entry name" value="Cytidine deaminase-like"/>
    <property type="match status" value="1"/>
</dbReference>
<evidence type="ECO:0000256" key="12">
    <source>
        <dbReference type="PIRNR" id="PIRNR006769"/>
    </source>
</evidence>
<dbReference type="PROSITE" id="PS51747">
    <property type="entry name" value="CYT_DCMP_DEAMINASES_2"/>
    <property type="match status" value="1"/>
</dbReference>
<dbReference type="SUPFAM" id="SSF53597">
    <property type="entry name" value="Dihydrofolate reductase-like"/>
    <property type="match status" value="1"/>
</dbReference>
<comment type="cofactor">
    <cofactor evidence="12">
        <name>Zn(2+)</name>
        <dbReference type="ChEBI" id="CHEBI:29105"/>
    </cofactor>
    <text evidence="12">Binds 1 zinc ion.</text>
</comment>
<keyword evidence="6 12" id="KW-0686">Riboflavin biosynthesis</keyword>
<dbReference type="InterPro" id="IPR016192">
    <property type="entry name" value="APOBEC/CMP_deaminase_Zn-bd"/>
</dbReference>
<dbReference type="Gene3D" id="3.40.140.10">
    <property type="entry name" value="Cytidine Deaminase, domain 2"/>
    <property type="match status" value="1"/>
</dbReference>
<organism evidence="14 15">
    <name type="scientific">Vibrio algarum</name>
    <dbReference type="NCBI Taxonomy" id="3020714"/>
    <lineage>
        <taxon>Bacteria</taxon>
        <taxon>Pseudomonadati</taxon>
        <taxon>Pseudomonadota</taxon>
        <taxon>Gammaproteobacteria</taxon>
        <taxon>Vibrionales</taxon>
        <taxon>Vibrionaceae</taxon>
        <taxon>Vibrio</taxon>
    </lineage>
</organism>
<evidence type="ECO:0000256" key="8">
    <source>
        <dbReference type="ARBA" id="ARBA00022833"/>
    </source>
</evidence>
<comment type="similarity">
    <text evidence="5 12">In the C-terminal section; belongs to the HTP reductase family.</text>
</comment>
<dbReference type="Pfam" id="PF01872">
    <property type="entry name" value="RibD_C"/>
    <property type="match status" value="1"/>
</dbReference>
<evidence type="ECO:0000313" key="15">
    <source>
        <dbReference type="Proteomes" id="UP001210678"/>
    </source>
</evidence>
<dbReference type="InterPro" id="IPR002734">
    <property type="entry name" value="RibDG_C"/>
</dbReference>
<dbReference type="NCBIfam" id="TIGR00326">
    <property type="entry name" value="eubact_ribD"/>
    <property type="match status" value="1"/>
</dbReference>
<dbReference type="RefSeq" id="WP_272137326.1">
    <property type="nucleotide sequence ID" value="NZ_JAQLOI010000001.1"/>
</dbReference>
<dbReference type="InterPro" id="IPR050765">
    <property type="entry name" value="Riboflavin_Biosynth_HTPR"/>
</dbReference>
<gene>
    <name evidence="14" type="primary">ribD</name>
    <name evidence="14" type="ORF">PGX00_13715</name>
</gene>
<dbReference type="GO" id="GO:0008703">
    <property type="term" value="F:5-amino-6-(5-phosphoribosylamino)uracil reductase activity"/>
    <property type="evidence" value="ECO:0007669"/>
    <property type="project" value="UniProtKB-EC"/>
</dbReference>
<dbReference type="Pfam" id="PF00383">
    <property type="entry name" value="dCMP_cyt_deam_1"/>
    <property type="match status" value="1"/>
</dbReference>
<reference evidence="14 15" key="1">
    <citation type="submission" date="2023-01" db="EMBL/GenBank/DDBJ databases">
        <title>Vibrio sp. KJ40-1 sp.nov, isolated from marine algae.</title>
        <authorList>
            <person name="Butt M."/>
            <person name="Kim J.M.J."/>
            <person name="Jeon C.O.C."/>
        </authorList>
    </citation>
    <scope>NUCLEOTIDE SEQUENCE [LARGE SCALE GENOMIC DNA]</scope>
    <source>
        <strain evidence="14 15">KJ40-1</strain>
    </source>
</reference>
<feature type="domain" description="CMP/dCMP-type deaminase" evidence="13">
    <location>
        <begin position="7"/>
        <end position="129"/>
    </location>
</feature>
<keyword evidence="11" id="KW-0511">Multifunctional enzyme</keyword>
<accession>A0ABT4YUE9</accession>
<keyword evidence="12 14" id="KW-0378">Hydrolase</keyword>
<dbReference type="EC" id="3.5.4.26" evidence="12"/>
<evidence type="ECO:0000256" key="2">
    <source>
        <dbReference type="ARBA" id="ARBA00004882"/>
    </source>
</evidence>
<dbReference type="InterPro" id="IPR024072">
    <property type="entry name" value="DHFR-like_dom_sf"/>
</dbReference>
<dbReference type="CDD" id="cd01284">
    <property type="entry name" value="Riboflavin_deaminase-reductase"/>
    <property type="match status" value="1"/>
</dbReference>
<evidence type="ECO:0000256" key="1">
    <source>
        <dbReference type="ARBA" id="ARBA00002151"/>
    </source>
</evidence>
<dbReference type="GO" id="GO:0008835">
    <property type="term" value="F:diaminohydroxyphosphoribosylaminopyrimidine deaminase activity"/>
    <property type="evidence" value="ECO:0007669"/>
    <property type="project" value="UniProtKB-EC"/>
</dbReference>
<evidence type="ECO:0000256" key="7">
    <source>
        <dbReference type="ARBA" id="ARBA00022723"/>
    </source>
</evidence>
<evidence type="ECO:0000256" key="10">
    <source>
        <dbReference type="ARBA" id="ARBA00023002"/>
    </source>
</evidence>
<dbReference type="PIRSF" id="PIRSF006769">
    <property type="entry name" value="RibD"/>
    <property type="match status" value="1"/>
</dbReference>
<evidence type="ECO:0000256" key="3">
    <source>
        <dbReference type="ARBA" id="ARBA00004910"/>
    </source>
</evidence>
<dbReference type="InterPro" id="IPR004794">
    <property type="entry name" value="Eubact_RibD"/>
</dbReference>
<comment type="caution">
    <text evidence="14">The sequence shown here is derived from an EMBL/GenBank/DDBJ whole genome shotgun (WGS) entry which is preliminary data.</text>
</comment>
<evidence type="ECO:0000256" key="4">
    <source>
        <dbReference type="ARBA" id="ARBA00005259"/>
    </source>
</evidence>
<evidence type="ECO:0000256" key="11">
    <source>
        <dbReference type="ARBA" id="ARBA00023268"/>
    </source>
</evidence>
<name>A0ABT4YUE9_9VIBR</name>
<dbReference type="InterPro" id="IPR011549">
    <property type="entry name" value="RibD_C"/>
</dbReference>
<comment type="catalytic activity">
    <reaction evidence="12">
        <text>5-amino-6-(5-phospho-D-ribitylamino)uracil + NADP(+) = 5-amino-6-(5-phospho-D-ribosylamino)uracil + NADPH + H(+)</text>
        <dbReference type="Rhea" id="RHEA:17845"/>
        <dbReference type="ChEBI" id="CHEBI:15378"/>
        <dbReference type="ChEBI" id="CHEBI:57783"/>
        <dbReference type="ChEBI" id="CHEBI:58349"/>
        <dbReference type="ChEBI" id="CHEBI:58421"/>
        <dbReference type="ChEBI" id="CHEBI:58453"/>
        <dbReference type="EC" id="1.1.1.193"/>
    </reaction>
</comment>
<dbReference type="Gene3D" id="3.40.430.10">
    <property type="entry name" value="Dihydrofolate Reductase, subunit A"/>
    <property type="match status" value="1"/>
</dbReference>
<dbReference type="NCBIfam" id="TIGR00227">
    <property type="entry name" value="ribD_Cterm"/>
    <property type="match status" value="1"/>
</dbReference>
<evidence type="ECO:0000313" key="14">
    <source>
        <dbReference type="EMBL" id="MDB1124649.1"/>
    </source>
</evidence>
<evidence type="ECO:0000256" key="9">
    <source>
        <dbReference type="ARBA" id="ARBA00022857"/>
    </source>
</evidence>
<dbReference type="PROSITE" id="PS00903">
    <property type="entry name" value="CYT_DCMP_DEAMINASES_1"/>
    <property type="match status" value="1"/>
</dbReference>
<protein>
    <recommendedName>
        <fullName evidence="12">Riboflavin biosynthesis protein RibD</fullName>
    </recommendedName>
    <domain>
        <recommendedName>
            <fullName evidence="12">Diaminohydroxyphosphoribosylaminopyrimidine deaminase</fullName>
            <shortName evidence="12">DRAP deaminase</shortName>
            <ecNumber evidence="12">3.5.4.26</ecNumber>
        </recommendedName>
        <alternativeName>
            <fullName evidence="12">Riboflavin-specific deaminase</fullName>
        </alternativeName>
    </domain>
    <domain>
        <recommendedName>
            <fullName evidence="12">5-amino-6-(5-phosphoribosylamino)uracil reductase</fullName>
            <ecNumber evidence="12">1.1.1.193</ecNumber>
        </recommendedName>
        <alternativeName>
            <fullName evidence="12">HTP reductase</fullName>
        </alternativeName>
    </domain>
</protein>
<evidence type="ECO:0000259" key="13">
    <source>
        <dbReference type="PROSITE" id="PS51747"/>
    </source>
</evidence>
<comment type="similarity">
    <text evidence="4 12">In the N-terminal section; belongs to the cytidine and deoxycytidylate deaminase family.</text>
</comment>
<proteinExistence type="inferred from homology"/>
<dbReference type="PANTHER" id="PTHR38011">
    <property type="entry name" value="DIHYDROFOLATE REDUCTASE FAMILY PROTEIN (AFU_ORTHOLOGUE AFUA_8G06820)"/>
    <property type="match status" value="1"/>
</dbReference>
<dbReference type="Proteomes" id="UP001210678">
    <property type="component" value="Unassembled WGS sequence"/>
</dbReference>